<dbReference type="Pfam" id="PF23750">
    <property type="entry name" value="RsgI_M"/>
    <property type="match status" value="1"/>
</dbReference>
<comment type="caution">
    <text evidence="9">The sequence shown here is derived from an EMBL/GenBank/DDBJ whole genome shotgun (WGS) entry which is preliminary data.</text>
</comment>
<evidence type="ECO:0000313" key="9">
    <source>
        <dbReference type="EMBL" id="MCK6258270.1"/>
    </source>
</evidence>
<gene>
    <name evidence="9" type="ORF">LCY76_16985</name>
</gene>
<reference evidence="9" key="1">
    <citation type="submission" date="2021-09" db="EMBL/GenBank/DDBJ databases">
        <title>Genome analysis of Fictibacillus sp. KIGAM418 isolated from marine sediment.</title>
        <authorList>
            <person name="Seo M.-J."/>
            <person name="Cho E.-S."/>
            <person name="Hwang C.Y."/>
        </authorList>
    </citation>
    <scope>NUCLEOTIDE SEQUENCE</scope>
    <source>
        <strain evidence="9">KIGAM418</strain>
    </source>
</reference>
<feature type="transmembrane region" description="Helical" evidence="7">
    <location>
        <begin position="56"/>
        <end position="75"/>
    </location>
</feature>
<dbReference type="InterPro" id="IPR055431">
    <property type="entry name" value="RsgI_M"/>
</dbReference>
<protein>
    <recommendedName>
        <fullName evidence="8">RsgI N-terminal anti-sigma domain-containing protein</fullName>
    </recommendedName>
</protein>
<accession>A0A9X1XFT0</accession>
<evidence type="ECO:0000256" key="5">
    <source>
        <dbReference type="ARBA" id="ARBA00023136"/>
    </source>
</evidence>
<evidence type="ECO:0000256" key="1">
    <source>
        <dbReference type="ARBA" id="ARBA00004162"/>
    </source>
</evidence>
<evidence type="ECO:0000259" key="8">
    <source>
        <dbReference type="PROSITE" id="PS51849"/>
    </source>
</evidence>
<feature type="compositionally biased region" description="Polar residues" evidence="6">
    <location>
        <begin position="332"/>
        <end position="343"/>
    </location>
</feature>
<evidence type="ECO:0000256" key="6">
    <source>
        <dbReference type="SAM" id="MobiDB-lite"/>
    </source>
</evidence>
<feature type="region of interest" description="Disordered" evidence="6">
    <location>
        <begin position="365"/>
        <end position="582"/>
    </location>
</feature>
<keyword evidence="10" id="KW-1185">Reference proteome</keyword>
<feature type="compositionally biased region" description="Low complexity" evidence="6">
    <location>
        <begin position="305"/>
        <end position="315"/>
    </location>
</feature>
<sequence length="582" mass="62552">MTKGIVVEVNRRHLIVLSEGGIFRKVKISNRQYSVGSDIYLPNELEKQRTFRLPTISWKTTTVFMMTLILLFFQFSPYTGQGVYAYVGIEMNPSIELEIDGDMLVQNITAYNSDGKKLLAILEDWQNQPIEEVTEKIFEICRAKGFIKPNQEVIVTTTINKDVSKETQRKIEQKINSLMEKKAQENKIDMTSLIMSNQERKRAKKIGVSPGKYAIFIAAKEAGIEITKADIKQKSIQELSEAVGPISDLLSKAQSREYHHVSVFVHIETIAGQAKENAEPVYANSIPIAAAPNIVKVPVPATAASLPAASSGGSSDQNQTPAAISTPDPSAGNVSTPTEQQVTATAAPEPAKPFAPAVESSKLTVPVPAANSKPDVIPAAPEKEGTKNTTPQADVPKVRKIDFPLPAVPKETKAEFPPAAGLPKEEPKTEVQCDKGKSRGSDSAIDHQESAQPNHDSEPAAEPDKPYAASGLSGYRAPAQEAEQIDNQNEPSSSAEEVTSSPEADSHETAPAIKDTDTAVQKEPPAATETPAAEQDNSLAPANPPAVQEEPSADAETSEHSDETLNQESAETAAPLVTEAAA</sequence>
<proteinExistence type="predicted"/>
<feature type="region of interest" description="Disordered" evidence="6">
    <location>
        <begin position="305"/>
        <end position="353"/>
    </location>
</feature>
<organism evidence="9 10">
    <name type="scientific">Fictibacillus marinisediminis</name>
    <dbReference type="NCBI Taxonomy" id="2878389"/>
    <lineage>
        <taxon>Bacteria</taxon>
        <taxon>Bacillati</taxon>
        <taxon>Bacillota</taxon>
        <taxon>Bacilli</taxon>
        <taxon>Bacillales</taxon>
        <taxon>Fictibacillaceae</taxon>
        <taxon>Fictibacillus</taxon>
    </lineage>
</organism>
<dbReference type="InterPro" id="IPR024449">
    <property type="entry name" value="Anti-sigma_RsgI_N"/>
</dbReference>
<dbReference type="EMBL" id="JAIWJX010000002">
    <property type="protein sequence ID" value="MCK6258270.1"/>
    <property type="molecule type" value="Genomic_DNA"/>
</dbReference>
<evidence type="ECO:0000256" key="4">
    <source>
        <dbReference type="ARBA" id="ARBA00022989"/>
    </source>
</evidence>
<keyword evidence="2" id="KW-1003">Cell membrane</keyword>
<feature type="compositionally biased region" description="Basic and acidic residues" evidence="6">
    <location>
        <begin position="423"/>
        <end position="465"/>
    </location>
</feature>
<dbReference type="RefSeq" id="WP_248253599.1">
    <property type="nucleotide sequence ID" value="NZ_JAIWJX010000002.1"/>
</dbReference>
<feature type="compositionally biased region" description="Polar residues" evidence="6">
    <location>
        <begin position="485"/>
        <end position="503"/>
    </location>
</feature>
<dbReference type="Pfam" id="PF12791">
    <property type="entry name" value="RsgI_N"/>
    <property type="match status" value="1"/>
</dbReference>
<evidence type="ECO:0000256" key="2">
    <source>
        <dbReference type="ARBA" id="ARBA00022475"/>
    </source>
</evidence>
<dbReference type="AlphaFoldDB" id="A0A9X1XFT0"/>
<dbReference type="Proteomes" id="UP001139011">
    <property type="component" value="Unassembled WGS sequence"/>
</dbReference>
<evidence type="ECO:0000256" key="7">
    <source>
        <dbReference type="SAM" id="Phobius"/>
    </source>
</evidence>
<name>A0A9X1XFT0_9BACL</name>
<comment type="subcellular location">
    <subcellularLocation>
        <location evidence="1">Cell membrane</location>
        <topology evidence="1">Single-pass membrane protein</topology>
    </subcellularLocation>
</comment>
<keyword evidence="5 7" id="KW-0472">Membrane</keyword>
<feature type="domain" description="RsgI N-terminal anti-sigma" evidence="8">
    <location>
        <begin position="2"/>
        <end position="50"/>
    </location>
</feature>
<feature type="compositionally biased region" description="Low complexity" evidence="6">
    <location>
        <begin position="344"/>
        <end position="353"/>
    </location>
</feature>
<dbReference type="GO" id="GO:0005886">
    <property type="term" value="C:plasma membrane"/>
    <property type="evidence" value="ECO:0007669"/>
    <property type="project" value="UniProtKB-SubCell"/>
</dbReference>
<evidence type="ECO:0000313" key="10">
    <source>
        <dbReference type="Proteomes" id="UP001139011"/>
    </source>
</evidence>
<feature type="compositionally biased region" description="Low complexity" evidence="6">
    <location>
        <begin position="523"/>
        <end position="534"/>
    </location>
</feature>
<keyword evidence="4 7" id="KW-1133">Transmembrane helix</keyword>
<keyword evidence="3 7" id="KW-0812">Transmembrane</keyword>
<evidence type="ECO:0000256" key="3">
    <source>
        <dbReference type="ARBA" id="ARBA00022692"/>
    </source>
</evidence>
<dbReference type="PROSITE" id="PS51849">
    <property type="entry name" value="RSGI_N"/>
    <property type="match status" value="1"/>
</dbReference>